<reference evidence="3" key="1">
    <citation type="submission" date="2017-10" db="EMBL/GenBank/DDBJ databases">
        <title>Rapid genome shrinkage in a self-fertile nematode reveals novel sperm competition proteins.</title>
        <authorList>
            <person name="Yin D."/>
            <person name="Schwarz E.M."/>
            <person name="Thomas C.G."/>
            <person name="Felde R.L."/>
            <person name="Korf I.F."/>
            <person name="Cutter A.D."/>
            <person name="Schartner C.M."/>
            <person name="Ralston E.J."/>
            <person name="Meyer B.J."/>
            <person name="Haag E.S."/>
        </authorList>
    </citation>
    <scope>NUCLEOTIDE SEQUENCE [LARGE SCALE GENOMIC DNA]</scope>
    <source>
        <strain evidence="3">JU1422</strain>
    </source>
</reference>
<dbReference type="OrthoDB" id="5784965at2759"/>
<feature type="compositionally biased region" description="Polar residues" evidence="1">
    <location>
        <begin position="241"/>
        <end position="252"/>
    </location>
</feature>
<organism evidence="2 3">
    <name type="scientific">Caenorhabditis nigoni</name>
    <dbReference type="NCBI Taxonomy" id="1611254"/>
    <lineage>
        <taxon>Eukaryota</taxon>
        <taxon>Metazoa</taxon>
        <taxon>Ecdysozoa</taxon>
        <taxon>Nematoda</taxon>
        <taxon>Chromadorea</taxon>
        <taxon>Rhabditida</taxon>
        <taxon>Rhabditina</taxon>
        <taxon>Rhabditomorpha</taxon>
        <taxon>Rhabditoidea</taxon>
        <taxon>Rhabditidae</taxon>
        <taxon>Peloderinae</taxon>
        <taxon>Caenorhabditis</taxon>
    </lineage>
</organism>
<proteinExistence type="predicted"/>
<comment type="caution">
    <text evidence="2">The sequence shown here is derived from an EMBL/GenBank/DDBJ whole genome shotgun (WGS) entry which is preliminary data.</text>
</comment>
<dbReference type="EMBL" id="PDUG01000002">
    <property type="protein sequence ID" value="PIC46483.1"/>
    <property type="molecule type" value="Genomic_DNA"/>
</dbReference>
<gene>
    <name evidence="2" type="primary">Cni-F13H8.1</name>
    <name evidence="2" type="synonym">Cnig_chr_II.g6163</name>
    <name evidence="2" type="ORF">B9Z55_006163</name>
</gene>
<name>A0A2G5V3W6_9PELO</name>
<evidence type="ECO:0000256" key="1">
    <source>
        <dbReference type="SAM" id="MobiDB-lite"/>
    </source>
</evidence>
<sequence length="262" mass="30824">MSSSNSSSSQPKRLGRRVFPNQESVEIRKSQQFLHYVPPPEPPIDYTIRVPQEKDYKVIGDVFHRPSSVDYSKEEAHLTSSSKGTPRLGGRRNTVEEVLDELDTVLFEASIPFDELKKKVERFNLTFKPYAPEITVDDLPEIPYSTDIKRIPKLDAKPTRETIQEERNRLEIERTYRKTLEKIETAKEHYSPQYFRDQFEQEGIPHWKRNLLAEKKSKEAIRRIEHDAWLEYERIKQRLSTKPQIKRSSSVQLRGPRTKSES</sequence>
<evidence type="ECO:0000313" key="2">
    <source>
        <dbReference type="EMBL" id="PIC46483.1"/>
    </source>
</evidence>
<evidence type="ECO:0000313" key="3">
    <source>
        <dbReference type="Proteomes" id="UP000230233"/>
    </source>
</evidence>
<dbReference type="Proteomes" id="UP000230233">
    <property type="component" value="Chromosome II"/>
</dbReference>
<feature type="region of interest" description="Disordered" evidence="1">
    <location>
        <begin position="1"/>
        <end position="23"/>
    </location>
</feature>
<dbReference type="AlphaFoldDB" id="A0A2G5V3W6"/>
<accession>A0A2G5V3W6</accession>
<keyword evidence="3" id="KW-1185">Reference proteome</keyword>
<feature type="region of interest" description="Disordered" evidence="1">
    <location>
        <begin position="70"/>
        <end position="92"/>
    </location>
</feature>
<feature type="region of interest" description="Disordered" evidence="1">
    <location>
        <begin position="241"/>
        <end position="262"/>
    </location>
</feature>
<protein>
    <submittedName>
        <fullName evidence="2">Uncharacterized protein</fullName>
    </submittedName>
</protein>